<feature type="region of interest" description="Disordered" evidence="1">
    <location>
        <begin position="131"/>
        <end position="170"/>
    </location>
</feature>
<evidence type="ECO:0000256" key="1">
    <source>
        <dbReference type="SAM" id="MobiDB-lite"/>
    </source>
</evidence>
<organism evidence="2 3">
    <name type="scientific">Physocladia obscura</name>
    <dbReference type="NCBI Taxonomy" id="109957"/>
    <lineage>
        <taxon>Eukaryota</taxon>
        <taxon>Fungi</taxon>
        <taxon>Fungi incertae sedis</taxon>
        <taxon>Chytridiomycota</taxon>
        <taxon>Chytridiomycota incertae sedis</taxon>
        <taxon>Chytridiomycetes</taxon>
        <taxon>Chytridiales</taxon>
        <taxon>Chytriomycetaceae</taxon>
        <taxon>Physocladia</taxon>
    </lineage>
</organism>
<feature type="region of interest" description="Disordered" evidence="1">
    <location>
        <begin position="67"/>
        <end position="90"/>
    </location>
</feature>
<evidence type="ECO:0000313" key="3">
    <source>
        <dbReference type="Proteomes" id="UP001211907"/>
    </source>
</evidence>
<dbReference type="AlphaFoldDB" id="A0AAD5XDQ8"/>
<feature type="compositionally biased region" description="Basic and acidic residues" evidence="1">
    <location>
        <begin position="131"/>
        <end position="161"/>
    </location>
</feature>
<comment type="caution">
    <text evidence="2">The sequence shown here is derived from an EMBL/GenBank/DDBJ whole genome shotgun (WGS) entry which is preliminary data.</text>
</comment>
<keyword evidence="3" id="KW-1185">Reference proteome</keyword>
<gene>
    <name evidence="2" type="ORF">HK100_010641</name>
</gene>
<reference evidence="2" key="1">
    <citation type="submission" date="2020-05" db="EMBL/GenBank/DDBJ databases">
        <title>Phylogenomic resolution of chytrid fungi.</title>
        <authorList>
            <person name="Stajich J.E."/>
            <person name="Amses K."/>
            <person name="Simmons R."/>
            <person name="Seto K."/>
            <person name="Myers J."/>
            <person name="Bonds A."/>
            <person name="Quandt C.A."/>
            <person name="Barry K."/>
            <person name="Liu P."/>
            <person name="Grigoriev I."/>
            <person name="Longcore J.E."/>
            <person name="James T.Y."/>
        </authorList>
    </citation>
    <scope>NUCLEOTIDE SEQUENCE</scope>
    <source>
        <strain evidence="2">JEL0513</strain>
    </source>
</reference>
<protein>
    <submittedName>
        <fullName evidence="2">Uncharacterized protein</fullName>
    </submittedName>
</protein>
<proteinExistence type="predicted"/>
<evidence type="ECO:0000313" key="2">
    <source>
        <dbReference type="EMBL" id="KAJ3125717.1"/>
    </source>
</evidence>
<accession>A0AAD5XDQ8</accession>
<dbReference type="Gene3D" id="2.20.200.10">
    <property type="entry name" value="Outer membrane efflux proteins (OEP)"/>
    <property type="match status" value="1"/>
</dbReference>
<dbReference type="EMBL" id="JADGJH010000595">
    <property type="protein sequence ID" value="KAJ3125717.1"/>
    <property type="molecule type" value="Genomic_DNA"/>
</dbReference>
<dbReference type="Gene3D" id="1.20.1600.10">
    <property type="entry name" value="Outer membrane efflux proteins (OEP)"/>
    <property type="match status" value="1"/>
</dbReference>
<name>A0AAD5XDQ8_9FUNG</name>
<dbReference type="Proteomes" id="UP001211907">
    <property type="component" value="Unassembled WGS sequence"/>
</dbReference>
<dbReference type="SUPFAM" id="SSF56954">
    <property type="entry name" value="Outer membrane efflux proteins (OEP)"/>
    <property type="match status" value="1"/>
</dbReference>
<sequence>MNSPRESVDIAYYARSSVGDTSLTSSRSALSTFDSEQRRSFPARSSSLLRVSTSAAAGATSADWEVDYSAGYSPGNNSNNYAPNPSAMPSPILSKRELVAKYDQDKAKVLEARRLYNQQLQTAAEEARIAAERHAERQAEEAVRRKEELAQKAKDAAKARQQEMSLPFIM</sequence>